<dbReference type="PROSITE" id="PS50930">
    <property type="entry name" value="HTH_LYTTR"/>
    <property type="match status" value="1"/>
</dbReference>
<dbReference type="InterPro" id="IPR007492">
    <property type="entry name" value="LytTR_DNA-bd_dom"/>
</dbReference>
<dbReference type="RefSeq" id="WP_115927374.1">
    <property type="nucleotide sequence ID" value="NZ_QNVV01000003.1"/>
</dbReference>
<keyword evidence="4" id="KW-1185">Reference proteome</keyword>
<reference evidence="3 4" key="1">
    <citation type="submission" date="2018-06" db="EMBL/GenBank/DDBJ databases">
        <title>Novel Chryseobacterium species.</title>
        <authorList>
            <person name="Newman J."/>
            <person name="Hugo C."/>
            <person name="Oosthuizen L."/>
            <person name="Charimba G."/>
        </authorList>
    </citation>
    <scope>NUCLEOTIDE SEQUENCE [LARGE SCALE GENOMIC DNA]</scope>
    <source>
        <strain evidence="3 4">7_F195</strain>
    </source>
</reference>
<organism evidence="3 4">
    <name type="scientific">Chryseobacterium pennipullorum</name>
    <dbReference type="NCBI Taxonomy" id="2258963"/>
    <lineage>
        <taxon>Bacteria</taxon>
        <taxon>Pseudomonadati</taxon>
        <taxon>Bacteroidota</taxon>
        <taxon>Flavobacteriia</taxon>
        <taxon>Flavobacteriales</taxon>
        <taxon>Weeksellaceae</taxon>
        <taxon>Chryseobacterium group</taxon>
        <taxon>Chryseobacterium</taxon>
    </lineage>
</organism>
<keyword evidence="1" id="KW-0812">Transmembrane</keyword>
<dbReference type="OrthoDB" id="1118393at2"/>
<gene>
    <name evidence="3" type="ORF">DRF67_05755</name>
</gene>
<feature type="transmembrane region" description="Helical" evidence="1">
    <location>
        <begin position="83"/>
        <end position="103"/>
    </location>
</feature>
<dbReference type="Pfam" id="PF04397">
    <property type="entry name" value="LytTR"/>
    <property type="match status" value="1"/>
</dbReference>
<feature type="transmembrane region" description="Helical" evidence="1">
    <location>
        <begin position="20"/>
        <end position="39"/>
    </location>
</feature>
<keyword evidence="1" id="KW-1133">Transmembrane helix</keyword>
<proteinExistence type="predicted"/>
<comment type="caution">
    <text evidence="3">The sequence shown here is derived from an EMBL/GenBank/DDBJ whole genome shotgun (WGS) entry which is preliminary data.</text>
</comment>
<evidence type="ECO:0000256" key="1">
    <source>
        <dbReference type="SAM" id="Phobius"/>
    </source>
</evidence>
<keyword evidence="1" id="KW-0472">Membrane</keyword>
<dbReference type="SMART" id="SM00850">
    <property type="entry name" value="LytTR"/>
    <property type="match status" value="1"/>
</dbReference>
<dbReference type="Proteomes" id="UP000256257">
    <property type="component" value="Unassembled WGS sequence"/>
</dbReference>
<feature type="transmembrane region" description="Helical" evidence="1">
    <location>
        <begin position="115"/>
        <end position="135"/>
    </location>
</feature>
<feature type="transmembrane region" description="Helical" evidence="1">
    <location>
        <begin position="51"/>
        <end position="71"/>
    </location>
</feature>
<dbReference type="AlphaFoldDB" id="A0A3D9B732"/>
<sequence length="279" mass="31829">MFSFTAYSYPKSESLKETLASSTVAGLLVYVFLIVFQPFGTESFQHPYKYLILFPYSVFFGASFFILNLGVLKLSNWNIGLELLKILTVLIVGSVISYFYNTLYISHVDLSLGNYFYMLLYSLAIGIPVSAIYILSRYIYLKKVHESTAQTISGQLTHKKPANDHQLLNISSNTTHLSISENHFLCAQSMENYCILYFTDNGETKKMMLRISLSSLLKQIETPSIRKCHRSFIVNLDHVKNLKGNAQGYKLSIPEMTFEIPVSRSFISFIIPQLKQQVQ</sequence>
<accession>A0A3D9B732</accession>
<dbReference type="EMBL" id="QNVV01000003">
    <property type="protein sequence ID" value="REC49056.1"/>
    <property type="molecule type" value="Genomic_DNA"/>
</dbReference>
<dbReference type="GO" id="GO:0003677">
    <property type="term" value="F:DNA binding"/>
    <property type="evidence" value="ECO:0007669"/>
    <property type="project" value="InterPro"/>
</dbReference>
<feature type="domain" description="HTH LytTR-type" evidence="2">
    <location>
        <begin position="195"/>
        <end position="279"/>
    </location>
</feature>
<protein>
    <recommendedName>
        <fullName evidence="2">HTH LytTR-type domain-containing protein</fullName>
    </recommendedName>
</protein>
<name>A0A3D9B732_9FLAO</name>
<dbReference type="Gene3D" id="2.40.50.1020">
    <property type="entry name" value="LytTr DNA-binding domain"/>
    <property type="match status" value="1"/>
</dbReference>
<evidence type="ECO:0000313" key="4">
    <source>
        <dbReference type="Proteomes" id="UP000256257"/>
    </source>
</evidence>
<evidence type="ECO:0000259" key="2">
    <source>
        <dbReference type="PROSITE" id="PS50930"/>
    </source>
</evidence>
<evidence type="ECO:0000313" key="3">
    <source>
        <dbReference type="EMBL" id="REC49056.1"/>
    </source>
</evidence>